<dbReference type="AlphaFoldDB" id="A0A9D9HT45"/>
<comment type="caution">
    <text evidence="2">The sequence shown here is derived from an EMBL/GenBank/DDBJ whole genome shotgun (WGS) entry which is preliminary data.</text>
</comment>
<evidence type="ECO:0008006" key="4">
    <source>
        <dbReference type="Google" id="ProtNLM"/>
    </source>
</evidence>
<feature type="chain" id="PRO_5038911854" description="Outer membrane protein beta-barrel domain-containing protein" evidence="1">
    <location>
        <begin position="29"/>
        <end position="302"/>
    </location>
</feature>
<organism evidence="2 3">
    <name type="scientific">Candidatus Gallipaludibacter merdavium</name>
    <dbReference type="NCBI Taxonomy" id="2840839"/>
    <lineage>
        <taxon>Bacteria</taxon>
        <taxon>Pseudomonadati</taxon>
        <taxon>Bacteroidota</taxon>
        <taxon>Bacteroidia</taxon>
        <taxon>Bacteroidales</taxon>
        <taxon>Candidatus Gallipaludibacter</taxon>
    </lineage>
</organism>
<reference evidence="2" key="2">
    <citation type="journal article" date="2021" name="PeerJ">
        <title>Extensive microbial diversity within the chicken gut microbiome revealed by metagenomics and culture.</title>
        <authorList>
            <person name="Gilroy R."/>
            <person name="Ravi A."/>
            <person name="Getino M."/>
            <person name="Pursley I."/>
            <person name="Horton D.L."/>
            <person name="Alikhan N.F."/>
            <person name="Baker D."/>
            <person name="Gharbi K."/>
            <person name="Hall N."/>
            <person name="Watson M."/>
            <person name="Adriaenssens E.M."/>
            <person name="Foster-Nyarko E."/>
            <person name="Jarju S."/>
            <person name="Secka A."/>
            <person name="Antonio M."/>
            <person name="Oren A."/>
            <person name="Chaudhuri R.R."/>
            <person name="La Ragione R."/>
            <person name="Hildebrand F."/>
            <person name="Pallen M.J."/>
        </authorList>
    </citation>
    <scope>NUCLEOTIDE SEQUENCE</scope>
    <source>
        <strain evidence="2">G3-3990</strain>
    </source>
</reference>
<name>A0A9D9HT45_9BACT</name>
<evidence type="ECO:0000256" key="1">
    <source>
        <dbReference type="SAM" id="SignalP"/>
    </source>
</evidence>
<sequence length="302" mass="33325">MSASSHLKRISALLLLIAIQTAVTLANAQTSHSLMLWLDGGATSFFDNIEESKYAIGGGGGAGFGYELQHKHFLLDIGVGFEYGATSTFMHPYTVDIAGLVDSEGDTYTGHFTFDQRRDNSNLGYVNIPLLMGGRFNHFYFLVGAKLGVNLIYNANVQSNVTVKGTYDKYLGLWENMPNHNFGTTELATESPIAFNSIDLKGSLEMGYRFDIKKPNEWSPTSPVSFRIGGFIDYGILNANSGINNYGYATVPENGDVGQISMNHVFVSNLAEEKLINNFFVGVKFTILFRMPSPKDCRCDFY</sequence>
<feature type="signal peptide" evidence="1">
    <location>
        <begin position="1"/>
        <end position="28"/>
    </location>
</feature>
<protein>
    <recommendedName>
        <fullName evidence="4">Outer membrane protein beta-barrel domain-containing protein</fullName>
    </recommendedName>
</protein>
<keyword evidence="1" id="KW-0732">Signal</keyword>
<gene>
    <name evidence="2" type="ORF">IAA73_03835</name>
</gene>
<dbReference type="EMBL" id="JADIMG010000036">
    <property type="protein sequence ID" value="MBO8459447.1"/>
    <property type="molecule type" value="Genomic_DNA"/>
</dbReference>
<reference evidence="2" key="1">
    <citation type="submission" date="2020-10" db="EMBL/GenBank/DDBJ databases">
        <authorList>
            <person name="Gilroy R."/>
        </authorList>
    </citation>
    <scope>NUCLEOTIDE SEQUENCE</scope>
    <source>
        <strain evidence="2">G3-3990</strain>
    </source>
</reference>
<evidence type="ECO:0000313" key="2">
    <source>
        <dbReference type="EMBL" id="MBO8459447.1"/>
    </source>
</evidence>
<evidence type="ECO:0000313" key="3">
    <source>
        <dbReference type="Proteomes" id="UP000823641"/>
    </source>
</evidence>
<accession>A0A9D9HT45</accession>
<dbReference type="Proteomes" id="UP000823641">
    <property type="component" value="Unassembled WGS sequence"/>
</dbReference>
<proteinExistence type="predicted"/>